<evidence type="ECO:0000256" key="7">
    <source>
        <dbReference type="ARBA" id="ARBA00023237"/>
    </source>
</evidence>
<keyword evidence="3 8" id="KW-1134">Transmembrane beta strand</keyword>
<evidence type="ECO:0000256" key="8">
    <source>
        <dbReference type="PROSITE-ProRule" id="PRU01360"/>
    </source>
</evidence>
<dbReference type="Pfam" id="PF00593">
    <property type="entry name" value="TonB_dep_Rec_b-barrel"/>
    <property type="match status" value="1"/>
</dbReference>
<feature type="domain" description="TonB-dependent receptor-like beta-barrel" evidence="10">
    <location>
        <begin position="570"/>
        <end position="979"/>
    </location>
</feature>
<comment type="similarity">
    <text evidence="8 9">Belongs to the TonB-dependent receptor family.</text>
</comment>
<evidence type="ECO:0000256" key="5">
    <source>
        <dbReference type="ARBA" id="ARBA00023077"/>
    </source>
</evidence>
<dbReference type="Gene3D" id="2.170.130.10">
    <property type="entry name" value="TonB-dependent receptor, plug domain"/>
    <property type="match status" value="1"/>
</dbReference>
<dbReference type="SUPFAM" id="SSF49464">
    <property type="entry name" value="Carboxypeptidase regulatory domain-like"/>
    <property type="match status" value="1"/>
</dbReference>
<evidence type="ECO:0000256" key="3">
    <source>
        <dbReference type="ARBA" id="ARBA00022452"/>
    </source>
</evidence>
<dbReference type="Pfam" id="PF07715">
    <property type="entry name" value="Plug"/>
    <property type="match status" value="1"/>
</dbReference>
<name>A0A1M5LNA6_9BACT</name>
<evidence type="ECO:0000256" key="1">
    <source>
        <dbReference type="ARBA" id="ARBA00004571"/>
    </source>
</evidence>
<evidence type="ECO:0000256" key="9">
    <source>
        <dbReference type="RuleBase" id="RU003357"/>
    </source>
</evidence>
<keyword evidence="2 8" id="KW-0813">Transport</keyword>
<keyword evidence="5 9" id="KW-0798">TonB box</keyword>
<dbReference type="SUPFAM" id="SSF56935">
    <property type="entry name" value="Porins"/>
    <property type="match status" value="1"/>
</dbReference>
<sequence>MNFSVSKAEGGRPCGRARILARWFRNPYLRQLMRISVFLLAISLTSIDVLLATPGHGQNAENATTITLELKDESLETALKRIENLTPFRFVYRNEEIRNINHLTLASARRTVPETLSLLLENTAFTYRQIRKNILIVRKEQGSVTEERPAVIDQTISGKVSDGEGGMLAGVSIVLQGTTTGTTTDADGAYKLTVPDGGGVLLFSFIGFKTEEVSIDNRSVIDVALIQDIKALTEVVVTALGITREEKSLGYATQEVKGQNLTYTKEQNVLGSLSGKVAGVQVTGSPGSSMGGTQKIKIRGVNLLDGTNEPLIVLDGTPMSNQNFSERNGQDYGNIIQDINPDDVESINVLKGPAASALYGLRGQNGVIMIVTKKGSRGARKVNVDYSGAFSVEKAGNFMPNQNLYGGGSTQTFSKLGDGTPYANTSVDESWGPKMDGTPVRQFYSFYPDDPDYGKTTPYVPHPDNIKDFYELGHTQNNNISVSGGGANSSFRISYNRTTTSGVQPNTWLKRNNLGLNASLDITSKLTVSTSLNYANNRGQRPAQGYDYGTTYFNQWFQRSIDMKKLKNYKYPDGSFLHWNLSSPSSDGTIDTEALYWNNPYFDAYENFSQDSRDRYFGNVALSYQLLPSLKVGGTIRSDMFTQNIDNRTAAGGRYLSEYSIGKYQNQEMNYEFLAQYSKTWGSFSLNANAGANLMHQKYTYLFQRTAGGLSTPGFYNIAASVDRPFVESYLREKEIRSLFAMVSLGYKDTWFLDASLRNDNSSTLPTTNNSYWYPSVSGSAVFSELLNWQPLSLGKFRASYAMAGGDLKPYQTTYFYEVGNVYTNPDRTVNSLYVPDELNNPTLKPSFSNSYETGLDLKFFNNRVGMSFTLYLQRNKNQILTLPVSGASGYTTTIINAGLIENKGFELALMATPIRSGKFNWDMTFNISRNRSMVKELYNDGTIDINNFLIASNTYAGRTVSVNAHVGEAYGNLIGQAYARDPATGKILLGDNNLPLYQTNHNFGSVLPDYTGGFQNTFTYGPVSLNAMIDFQAGGQFFSWTKMLSVKSGQAVETAALNQNGKNVRDPVAEGGGVQVNGISKTTGQEVTAFVDAKAYYRNTLGRDIYEEWLYDASFIRLRELKVAYTFSRDVLGKLPVRSVSVGFIARNPLMIWQKAPKGLNPAELANGSEPISWLETGQLITVRSYGVSLNVSF</sequence>
<dbReference type="AlphaFoldDB" id="A0A1M5LNA6"/>
<evidence type="ECO:0000259" key="10">
    <source>
        <dbReference type="Pfam" id="PF00593"/>
    </source>
</evidence>
<evidence type="ECO:0000256" key="4">
    <source>
        <dbReference type="ARBA" id="ARBA00022692"/>
    </source>
</evidence>
<accession>A0A1M5LNA6</accession>
<dbReference type="Gene3D" id="3.55.50.30">
    <property type="match status" value="1"/>
</dbReference>
<dbReference type="NCBIfam" id="TIGR04056">
    <property type="entry name" value="OMP_RagA_SusC"/>
    <property type="match status" value="1"/>
</dbReference>
<reference evidence="12 13" key="1">
    <citation type="submission" date="2016-11" db="EMBL/GenBank/DDBJ databases">
        <authorList>
            <person name="Jaros S."/>
            <person name="Januszkiewicz K."/>
            <person name="Wedrychowicz H."/>
        </authorList>
    </citation>
    <scope>NUCLEOTIDE SEQUENCE [LARGE SCALE GENOMIC DNA]</scope>
    <source>
        <strain evidence="12 13">DSM 24574</strain>
    </source>
</reference>
<evidence type="ECO:0000256" key="6">
    <source>
        <dbReference type="ARBA" id="ARBA00023136"/>
    </source>
</evidence>
<dbReference type="InterPro" id="IPR008969">
    <property type="entry name" value="CarboxyPept-like_regulatory"/>
</dbReference>
<organism evidence="12 13">
    <name type="scientific">Chryseolinea serpens</name>
    <dbReference type="NCBI Taxonomy" id="947013"/>
    <lineage>
        <taxon>Bacteria</taxon>
        <taxon>Pseudomonadati</taxon>
        <taxon>Bacteroidota</taxon>
        <taxon>Cytophagia</taxon>
        <taxon>Cytophagales</taxon>
        <taxon>Fulvivirgaceae</taxon>
        <taxon>Chryseolinea</taxon>
    </lineage>
</organism>
<dbReference type="InterPro" id="IPR012910">
    <property type="entry name" value="Plug_dom"/>
</dbReference>
<evidence type="ECO:0000313" key="13">
    <source>
        <dbReference type="Proteomes" id="UP000184212"/>
    </source>
</evidence>
<keyword evidence="6 8" id="KW-0472">Membrane</keyword>
<keyword evidence="7 8" id="KW-0998">Cell outer membrane</keyword>
<gene>
    <name evidence="12" type="ORF">SAMN04488109_1307</name>
</gene>
<dbReference type="PROSITE" id="PS52016">
    <property type="entry name" value="TONB_DEPENDENT_REC_3"/>
    <property type="match status" value="1"/>
</dbReference>
<dbReference type="RefSeq" id="WP_245804037.1">
    <property type="nucleotide sequence ID" value="NZ_FQWQ01000001.1"/>
</dbReference>
<dbReference type="InterPro" id="IPR023996">
    <property type="entry name" value="TonB-dep_OMP_SusC/RagA"/>
</dbReference>
<dbReference type="InterPro" id="IPR000531">
    <property type="entry name" value="Beta-barrel_TonB"/>
</dbReference>
<dbReference type="Gene3D" id="2.40.170.20">
    <property type="entry name" value="TonB-dependent receptor, beta-barrel domain"/>
    <property type="match status" value="1"/>
</dbReference>
<dbReference type="GO" id="GO:0009279">
    <property type="term" value="C:cell outer membrane"/>
    <property type="evidence" value="ECO:0007669"/>
    <property type="project" value="UniProtKB-SubCell"/>
</dbReference>
<dbReference type="Pfam" id="PF13715">
    <property type="entry name" value="CarbopepD_reg_2"/>
    <property type="match status" value="1"/>
</dbReference>
<dbReference type="InterPro" id="IPR037066">
    <property type="entry name" value="Plug_dom_sf"/>
</dbReference>
<dbReference type="STRING" id="947013.SAMN04488109_1307"/>
<keyword evidence="4 8" id="KW-0812">Transmembrane</keyword>
<dbReference type="Proteomes" id="UP000184212">
    <property type="component" value="Unassembled WGS sequence"/>
</dbReference>
<dbReference type="EMBL" id="FQWQ01000001">
    <property type="protein sequence ID" value="SHG66446.1"/>
    <property type="molecule type" value="Genomic_DNA"/>
</dbReference>
<comment type="subcellular location">
    <subcellularLocation>
        <location evidence="1 8">Cell outer membrane</location>
        <topology evidence="1 8">Multi-pass membrane protein</topology>
    </subcellularLocation>
</comment>
<evidence type="ECO:0000259" key="11">
    <source>
        <dbReference type="Pfam" id="PF07715"/>
    </source>
</evidence>
<proteinExistence type="inferred from homology"/>
<dbReference type="NCBIfam" id="TIGR04057">
    <property type="entry name" value="SusC_RagA_signa"/>
    <property type="match status" value="1"/>
</dbReference>
<evidence type="ECO:0000313" key="12">
    <source>
        <dbReference type="EMBL" id="SHG66446.1"/>
    </source>
</evidence>
<keyword evidence="13" id="KW-1185">Reference proteome</keyword>
<dbReference type="Gene3D" id="2.60.40.1120">
    <property type="entry name" value="Carboxypeptidase-like, regulatory domain"/>
    <property type="match status" value="1"/>
</dbReference>
<dbReference type="InterPro" id="IPR039426">
    <property type="entry name" value="TonB-dep_rcpt-like"/>
</dbReference>
<protein>
    <submittedName>
        <fullName evidence="12">TonB-linked outer membrane protein, SusC/RagA family</fullName>
    </submittedName>
</protein>
<dbReference type="InterPro" id="IPR023997">
    <property type="entry name" value="TonB-dep_OMP_SusC/RagA_CS"/>
</dbReference>
<dbReference type="InterPro" id="IPR036942">
    <property type="entry name" value="Beta-barrel_TonB_sf"/>
</dbReference>
<feature type="domain" description="TonB-dependent receptor plug" evidence="11">
    <location>
        <begin position="248"/>
        <end position="367"/>
    </location>
</feature>
<evidence type="ECO:0000256" key="2">
    <source>
        <dbReference type="ARBA" id="ARBA00022448"/>
    </source>
</evidence>